<gene>
    <name evidence="2" type="ORF">IF1G_07158</name>
</gene>
<evidence type="ECO:0000256" key="1">
    <source>
        <dbReference type="SAM" id="MobiDB-lite"/>
    </source>
</evidence>
<dbReference type="Proteomes" id="UP000315783">
    <property type="component" value="Unassembled WGS sequence"/>
</dbReference>
<accession>A0A545UXU9</accession>
<name>A0A545UXU9_9HYPO</name>
<feature type="region of interest" description="Disordered" evidence="1">
    <location>
        <begin position="161"/>
        <end position="185"/>
    </location>
</feature>
<protein>
    <submittedName>
        <fullName evidence="2">Uncharacterized protein</fullName>
    </submittedName>
</protein>
<dbReference type="AlphaFoldDB" id="A0A545UXU9"/>
<proteinExistence type="predicted"/>
<reference evidence="2 3" key="1">
    <citation type="journal article" date="2019" name="Appl. Microbiol. Biotechnol.">
        <title>Genome sequence of Isaria javanica and comparative genome analysis insights into family S53 peptidase evolution in fungal entomopathogens.</title>
        <authorList>
            <person name="Lin R."/>
            <person name="Zhang X."/>
            <person name="Xin B."/>
            <person name="Zou M."/>
            <person name="Gao Y."/>
            <person name="Qin F."/>
            <person name="Hu Q."/>
            <person name="Xie B."/>
            <person name="Cheng X."/>
        </authorList>
    </citation>
    <scope>NUCLEOTIDE SEQUENCE [LARGE SCALE GENOMIC DNA]</scope>
    <source>
        <strain evidence="2 3">IJ1G</strain>
    </source>
</reference>
<keyword evidence="3" id="KW-1185">Reference proteome</keyword>
<evidence type="ECO:0000313" key="3">
    <source>
        <dbReference type="Proteomes" id="UP000315783"/>
    </source>
</evidence>
<comment type="caution">
    <text evidence="2">The sequence shown here is derived from an EMBL/GenBank/DDBJ whole genome shotgun (WGS) entry which is preliminary data.</text>
</comment>
<evidence type="ECO:0000313" key="2">
    <source>
        <dbReference type="EMBL" id="TQV94279.1"/>
    </source>
</evidence>
<organism evidence="2 3">
    <name type="scientific">Cordyceps javanica</name>
    <dbReference type="NCBI Taxonomy" id="43265"/>
    <lineage>
        <taxon>Eukaryota</taxon>
        <taxon>Fungi</taxon>
        <taxon>Dikarya</taxon>
        <taxon>Ascomycota</taxon>
        <taxon>Pezizomycotina</taxon>
        <taxon>Sordariomycetes</taxon>
        <taxon>Hypocreomycetidae</taxon>
        <taxon>Hypocreales</taxon>
        <taxon>Cordycipitaceae</taxon>
        <taxon>Cordyceps</taxon>
    </lineage>
</organism>
<dbReference type="EMBL" id="SPUK01000010">
    <property type="protein sequence ID" value="TQV94279.1"/>
    <property type="molecule type" value="Genomic_DNA"/>
</dbReference>
<sequence>MMARPRRENCGDTKRSGVAMDATGSWGRPAQWLTMLIVCELSTYRVRSTYLNAGPGKLGTVAPLLLWSNGRGLVIYYRLPDEWAERLLGSWQLPGQMPQLIRCRQIKVSDNRGLPLSVQWQWAPPLVLLLVHTLTRGAFLTTESICCDAIRFERAAPQAGALLPSSPLPEQTNKRKKGGQGRRDEADGRKWRCLQLVDWFLVVHHRRVRSLPRLSTVHAFR</sequence>